<dbReference type="PROSITE" id="PS00710">
    <property type="entry name" value="PGM_PMM"/>
    <property type="match status" value="1"/>
</dbReference>
<feature type="domain" description="Alpha-D-phosphohexomutase C-terminal" evidence="8">
    <location>
        <begin position="390"/>
        <end position="464"/>
    </location>
</feature>
<proteinExistence type="inferred from homology"/>
<evidence type="ECO:0000259" key="11">
    <source>
        <dbReference type="Pfam" id="PF02880"/>
    </source>
</evidence>
<keyword evidence="3" id="KW-0597">Phosphoprotein</keyword>
<dbReference type="Gene3D" id="3.40.120.10">
    <property type="entry name" value="Alpha-D-Glucose-1,6-Bisphosphate, subunit A, domain 3"/>
    <property type="match status" value="3"/>
</dbReference>
<evidence type="ECO:0000256" key="3">
    <source>
        <dbReference type="ARBA" id="ARBA00022553"/>
    </source>
</evidence>
<gene>
    <name evidence="12" type="ORF">SAMN06265173_108127</name>
</gene>
<evidence type="ECO:0000256" key="2">
    <source>
        <dbReference type="ARBA" id="ARBA00010231"/>
    </source>
</evidence>
<dbReference type="InterPro" id="IPR016055">
    <property type="entry name" value="A-D-PHexomutase_a/b/a-I/II/III"/>
</dbReference>
<keyword evidence="5 7" id="KW-0460">Magnesium</keyword>
<keyword evidence="13" id="KW-1185">Reference proteome</keyword>
<dbReference type="PANTHER" id="PTHR43771">
    <property type="entry name" value="PHOSPHOMANNOMUTASE"/>
    <property type="match status" value="1"/>
</dbReference>
<dbReference type="CDD" id="cd03089">
    <property type="entry name" value="PMM_PGM"/>
    <property type="match status" value="1"/>
</dbReference>
<keyword evidence="6" id="KW-0413">Isomerase</keyword>
<dbReference type="SUPFAM" id="SSF55957">
    <property type="entry name" value="Phosphoglucomutase, C-terminal domain"/>
    <property type="match status" value="1"/>
</dbReference>
<comment type="similarity">
    <text evidence="2 7">Belongs to the phosphohexose mutase family.</text>
</comment>
<organism evidence="12 13">
    <name type="scientific">Thalassovita litoralis</name>
    <dbReference type="NCBI Taxonomy" id="1010611"/>
    <lineage>
        <taxon>Bacteria</taxon>
        <taxon>Pseudomonadati</taxon>
        <taxon>Pseudomonadota</taxon>
        <taxon>Alphaproteobacteria</taxon>
        <taxon>Rhodobacterales</taxon>
        <taxon>Roseobacteraceae</taxon>
        <taxon>Thalassovita</taxon>
    </lineage>
</organism>
<dbReference type="RefSeq" id="WP_142493044.1">
    <property type="nucleotide sequence ID" value="NZ_FXTO01000008.1"/>
</dbReference>
<dbReference type="AlphaFoldDB" id="A0A521D336"/>
<sequence>MRKFSPAIYLERIESALTCFKAYDIRGRMGIDLDENIAYSISAAFAVALDAKTVVLGRDVRSSSEALANCVAQGLIDQGCKVLDLGLSGTEEMYFATTQFEADGGICVTASHNPMDYNGMKMVRAGSVPLDAASGLARIKELAEENAFKKRATSGTIRDVAGEAHSEYVERICEFVDIAALKPLKILVNAGHGAAGPTFDAIVERLADLGSPLTFERLFHEPDGTFPQGIPNPLLPENRPATADAVCATSADFGVAWDGDFDRCFFFDHTGAFIDGEYVVGLLAEAFLAKDPGATIIHDPRIIWNTQDLVSKAGGRAVQTRTGHAFIKQAMRDENAVYGGEMSAHHYFRDFVYCDSGMIPWLLVAELVSRHGPLADLVADRKATFPSSGEINFTLEDPKVAIMRVRAAFEPDAITIDEMDGLGFDMGDWRFNLRSSNTEPVVRLNVEARGDAELVAEGVDRVKKALLG</sequence>
<evidence type="ECO:0000313" key="12">
    <source>
        <dbReference type="EMBL" id="SMO66067.1"/>
    </source>
</evidence>
<dbReference type="InterPro" id="IPR005845">
    <property type="entry name" value="A-D-PHexomutase_a/b/a-II"/>
</dbReference>
<dbReference type="Pfam" id="PF02878">
    <property type="entry name" value="PGM_PMM_I"/>
    <property type="match status" value="1"/>
</dbReference>
<keyword evidence="4 7" id="KW-0479">Metal-binding</keyword>
<dbReference type="Pfam" id="PF00408">
    <property type="entry name" value="PGM_PMM_IV"/>
    <property type="match status" value="1"/>
</dbReference>
<accession>A0A521D336</accession>
<dbReference type="OrthoDB" id="9803322at2"/>
<dbReference type="Gene3D" id="3.30.310.50">
    <property type="entry name" value="Alpha-D-phosphohexomutase, C-terminal domain"/>
    <property type="match status" value="1"/>
</dbReference>
<dbReference type="EMBL" id="FXTO01000008">
    <property type="protein sequence ID" value="SMO66067.1"/>
    <property type="molecule type" value="Genomic_DNA"/>
</dbReference>
<dbReference type="InterPro" id="IPR036900">
    <property type="entry name" value="A-D-PHexomutase_C_sf"/>
</dbReference>
<dbReference type="PRINTS" id="PR00509">
    <property type="entry name" value="PGMPMM"/>
</dbReference>
<dbReference type="InterPro" id="IPR005846">
    <property type="entry name" value="A-D-PHexomutase_a/b/a-III"/>
</dbReference>
<evidence type="ECO:0000259" key="10">
    <source>
        <dbReference type="Pfam" id="PF02879"/>
    </source>
</evidence>
<evidence type="ECO:0000256" key="4">
    <source>
        <dbReference type="ARBA" id="ARBA00022723"/>
    </source>
</evidence>
<dbReference type="Proteomes" id="UP000316030">
    <property type="component" value="Unassembled WGS sequence"/>
</dbReference>
<dbReference type="InterPro" id="IPR005843">
    <property type="entry name" value="A-D-PHexomutase_C"/>
</dbReference>
<evidence type="ECO:0000256" key="7">
    <source>
        <dbReference type="RuleBase" id="RU004326"/>
    </source>
</evidence>
<evidence type="ECO:0000313" key="13">
    <source>
        <dbReference type="Proteomes" id="UP000316030"/>
    </source>
</evidence>
<comment type="cofactor">
    <cofactor evidence="1">
        <name>Mg(2+)</name>
        <dbReference type="ChEBI" id="CHEBI:18420"/>
    </cofactor>
</comment>
<dbReference type="SUPFAM" id="SSF53738">
    <property type="entry name" value="Phosphoglucomutase, first 3 domains"/>
    <property type="match status" value="3"/>
</dbReference>
<dbReference type="Pfam" id="PF02880">
    <property type="entry name" value="PGM_PMM_III"/>
    <property type="match status" value="1"/>
</dbReference>
<name>A0A521D336_9RHOB</name>
<feature type="domain" description="Alpha-D-phosphohexomutase alpha/beta/alpha" evidence="11">
    <location>
        <begin position="275"/>
        <end position="381"/>
    </location>
</feature>
<feature type="domain" description="Alpha-D-phosphohexomutase alpha/beta/alpha" evidence="9">
    <location>
        <begin position="20"/>
        <end position="148"/>
    </location>
</feature>
<dbReference type="GO" id="GO:0016868">
    <property type="term" value="F:intramolecular phosphotransferase activity"/>
    <property type="evidence" value="ECO:0007669"/>
    <property type="project" value="InterPro"/>
</dbReference>
<dbReference type="InterPro" id="IPR005841">
    <property type="entry name" value="Alpha-D-phosphohexomutase_SF"/>
</dbReference>
<protein>
    <submittedName>
        <fullName evidence="12">Phosphomannomutase</fullName>
    </submittedName>
</protein>
<feature type="domain" description="Alpha-D-phosphohexomutase alpha/beta/alpha" evidence="10">
    <location>
        <begin position="167"/>
        <end position="271"/>
    </location>
</feature>
<evidence type="ECO:0000256" key="6">
    <source>
        <dbReference type="ARBA" id="ARBA00023235"/>
    </source>
</evidence>
<evidence type="ECO:0000256" key="1">
    <source>
        <dbReference type="ARBA" id="ARBA00001946"/>
    </source>
</evidence>
<dbReference type="GO" id="GO:0005975">
    <property type="term" value="P:carbohydrate metabolic process"/>
    <property type="evidence" value="ECO:0007669"/>
    <property type="project" value="InterPro"/>
</dbReference>
<evidence type="ECO:0000259" key="8">
    <source>
        <dbReference type="Pfam" id="PF00408"/>
    </source>
</evidence>
<dbReference type="GO" id="GO:0000287">
    <property type="term" value="F:magnesium ion binding"/>
    <property type="evidence" value="ECO:0007669"/>
    <property type="project" value="InterPro"/>
</dbReference>
<dbReference type="InterPro" id="IPR016066">
    <property type="entry name" value="A-D-PHexomutase_CS"/>
</dbReference>
<evidence type="ECO:0000259" key="9">
    <source>
        <dbReference type="Pfam" id="PF02878"/>
    </source>
</evidence>
<dbReference type="InterPro" id="IPR005844">
    <property type="entry name" value="A-D-PHexomutase_a/b/a-I"/>
</dbReference>
<evidence type="ECO:0000256" key="5">
    <source>
        <dbReference type="ARBA" id="ARBA00022842"/>
    </source>
</evidence>
<dbReference type="PANTHER" id="PTHR43771:SF1">
    <property type="entry name" value="PHOSPHOMANNOMUTASE"/>
    <property type="match status" value="1"/>
</dbReference>
<reference evidence="12 13" key="1">
    <citation type="submission" date="2017-05" db="EMBL/GenBank/DDBJ databases">
        <authorList>
            <person name="Varghese N."/>
            <person name="Submissions S."/>
        </authorList>
    </citation>
    <scope>NUCLEOTIDE SEQUENCE [LARGE SCALE GENOMIC DNA]</scope>
    <source>
        <strain evidence="12 13">DSM 29506</strain>
    </source>
</reference>
<dbReference type="Pfam" id="PF02879">
    <property type="entry name" value="PGM_PMM_II"/>
    <property type="match status" value="1"/>
</dbReference>